<evidence type="ECO:0000259" key="6">
    <source>
        <dbReference type="Pfam" id="PF02558"/>
    </source>
</evidence>
<evidence type="ECO:0000259" key="5">
    <source>
        <dbReference type="Pfam" id="PF02317"/>
    </source>
</evidence>
<dbReference type="InterPro" id="IPR013328">
    <property type="entry name" value="6PGD_dom2"/>
</dbReference>
<dbReference type="PANTHER" id="PTHR38015">
    <property type="entry name" value="BLR6086 PROTEIN"/>
    <property type="match status" value="1"/>
</dbReference>
<dbReference type="GO" id="GO:0008677">
    <property type="term" value="F:2-dehydropantoate 2-reductase activity"/>
    <property type="evidence" value="ECO:0007669"/>
    <property type="project" value="UniProtKB-EC"/>
</dbReference>
<dbReference type="OrthoDB" id="6135265at2"/>
<feature type="domain" description="Ketopantoate reductase N-terminal" evidence="6">
    <location>
        <begin position="3"/>
        <end position="101"/>
    </location>
</feature>
<gene>
    <name evidence="7" type="ORF">SAMN05421774_11037</name>
</gene>
<dbReference type="InterPro" id="IPR003421">
    <property type="entry name" value="Opine_DH"/>
</dbReference>
<dbReference type="Pfam" id="PF02317">
    <property type="entry name" value="Octopine_DH"/>
    <property type="match status" value="1"/>
</dbReference>
<dbReference type="EMBL" id="FTOT01000010">
    <property type="protein sequence ID" value="SIT21602.1"/>
    <property type="molecule type" value="Genomic_DNA"/>
</dbReference>
<dbReference type="InterPro" id="IPR008927">
    <property type="entry name" value="6-PGluconate_DH-like_C_sf"/>
</dbReference>
<comment type="pathway">
    <text evidence="1">Cofactor biosynthesis; (R)-pantothenate biosynthesis; (R)-pantoate from 3-methyl-2-oxobutanoate: step 2/2.</text>
</comment>
<dbReference type="UniPathway" id="UPA00028">
    <property type="reaction ID" value="UER00004"/>
</dbReference>
<dbReference type="RefSeq" id="WP_076533827.1">
    <property type="nucleotide sequence ID" value="NZ_BMEH01000010.1"/>
</dbReference>
<evidence type="ECO:0000313" key="7">
    <source>
        <dbReference type="EMBL" id="SIT21602.1"/>
    </source>
</evidence>
<organism evidence="7 8">
    <name type="scientific">Gemmobacter megaterium</name>
    <dbReference type="NCBI Taxonomy" id="1086013"/>
    <lineage>
        <taxon>Bacteria</taxon>
        <taxon>Pseudomonadati</taxon>
        <taxon>Pseudomonadota</taxon>
        <taxon>Alphaproteobacteria</taxon>
        <taxon>Rhodobacterales</taxon>
        <taxon>Paracoccaceae</taxon>
        <taxon>Gemmobacter</taxon>
    </lineage>
</organism>
<dbReference type="Proteomes" id="UP000186141">
    <property type="component" value="Unassembled WGS sequence"/>
</dbReference>
<proteinExistence type="predicted"/>
<reference evidence="7 8" key="1">
    <citation type="submission" date="2017-01" db="EMBL/GenBank/DDBJ databases">
        <authorList>
            <person name="Mah S.A."/>
            <person name="Swanson W.J."/>
            <person name="Moy G.W."/>
            <person name="Vacquier V.D."/>
        </authorList>
    </citation>
    <scope>NUCLEOTIDE SEQUENCE [LARGE SCALE GENOMIC DNA]</scope>
    <source>
        <strain evidence="7 8">DSM 26375</strain>
    </source>
</reference>
<dbReference type="STRING" id="1086013.SAMN05421774_11037"/>
<evidence type="ECO:0000256" key="2">
    <source>
        <dbReference type="ARBA" id="ARBA00019465"/>
    </source>
</evidence>
<dbReference type="SUPFAM" id="SSF48179">
    <property type="entry name" value="6-phosphogluconate dehydrogenase C-terminal domain-like"/>
    <property type="match status" value="1"/>
</dbReference>
<keyword evidence="8" id="KW-1185">Reference proteome</keyword>
<dbReference type="Gene3D" id="3.40.50.720">
    <property type="entry name" value="NAD(P)-binding Rossmann-like Domain"/>
    <property type="match status" value="1"/>
</dbReference>
<dbReference type="InterPro" id="IPR036291">
    <property type="entry name" value="NAD(P)-bd_dom_sf"/>
</dbReference>
<comment type="catalytic activity">
    <reaction evidence="4">
        <text>(R)-pantoate + NADP(+) = 2-dehydropantoate + NADPH + H(+)</text>
        <dbReference type="Rhea" id="RHEA:16233"/>
        <dbReference type="ChEBI" id="CHEBI:11561"/>
        <dbReference type="ChEBI" id="CHEBI:15378"/>
        <dbReference type="ChEBI" id="CHEBI:15980"/>
        <dbReference type="ChEBI" id="CHEBI:57783"/>
        <dbReference type="ChEBI" id="CHEBI:58349"/>
        <dbReference type="EC" id="1.1.1.169"/>
    </reaction>
</comment>
<dbReference type="InterPro" id="IPR051729">
    <property type="entry name" value="Opine/Lysopine_DH"/>
</dbReference>
<keyword evidence="3" id="KW-0566">Pantothenate biosynthesis</keyword>
<evidence type="ECO:0000256" key="3">
    <source>
        <dbReference type="ARBA" id="ARBA00022655"/>
    </source>
</evidence>
<protein>
    <recommendedName>
        <fullName evidence="2">2-dehydropantoate 2-reductase</fullName>
    </recommendedName>
</protein>
<feature type="domain" description="Opine dehydrogenase" evidence="5">
    <location>
        <begin position="180"/>
        <end position="323"/>
    </location>
</feature>
<dbReference type="PANTHER" id="PTHR38015:SF1">
    <property type="entry name" value="OPINE DEHYDROGENASE DOMAIN-CONTAINING PROTEIN"/>
    <property type="match status" value="1"/>
</dbReference>
<evidence type="ECO:0000256" key="4">
    <source>
        <dbReference type="ARBA" id="ARBA00048793"/>
    </source>
</evidence>
<dbReference type="Pfam" id="PF02558">
    <property type="entry name" value="ApbA"/>
    <property type="match status" value="1"/>
</dbReference>
<dbReference type="AlphaFoldDB" id="A0A1N7QFF6"/>
<evidence type="ECO:0000313" key="8">
    <source>
        <dbReference type="Proteomes" id="UP000186141"/>
    </source>
</evidence>
<dbReference type="InterPro" id="IPR013332">
    <property type="entry name" value="KPR_N"/>
</dbReference>
<evidence type="ECO:0000256" key="1">
    <source>
        <dbReference type="ARBA" id="ARBA00004994"/>
    </source>
</evidence>
<name>A0A1N7QFF6_9RHOB</name>
<dbReference type="SUPFAM" id="SSF51735">
    <property type="entry name" value="NAD(P)-binding Rossmann-fold domains"/>
    <property type="match status" value="1"/>
</dbReference>
<accession>A0A1N7QFF6</accession>
<sequence>MRVAIAGAGGIGYSYAAFLAQGGHSPVLWSPSNSRAQDLAQGVPLTATGAIEGQFSVAVAQDPAALLAGADAVILALPAYGHRAVIDRILPHLATGQSVILSAHLSFAALYLSRGLAARGLRCPIIVWNTTASTGRQTGAAAVSVSLVRREVEMTVIPTEGMAAALALCTELFGVRFRPVDSLLAVDLGNLNPTVHCGLALFNLTRMERGETWVQQDHMTPAVCRFLEDLDLERRAVASALGVSARSIHQSYAVPGKVEIAPLAMMMTEVVRIRRPVNGPKSLDTRYVTEDVPFGLVPLVRLADMAGVAVPLHQAAILMFSSLYGRDLALENDLLPDIAPAFGSLDGLRRMAAQGWAAG</sequence>
<dbReference type="Gene3D" id="1.10.1040.10">
    <property type="entry name" value="N-(1-d-carboxylethyl)-l-norvaline Dehydrogenase, domain 2"/>
    <property type="match status" value="1"/>
</dbReference>
<dbReference type="GO" id="GO:0015940">
    <property type="term" value="P:pantothenate biosynthetic process"/>
    <property type="evidence" value="ECO:0007669"/>
    <property type="project" value="UniProtKB-UniPathway"/>
</dbReference>